<dbReference type="Proteomes" id="UP000032233">
    <property type="component" value="Unassembled WGS sequence"/>
</dbReference>
<dbReference type="STRING" id="1429043.X474_01930"/>
<dbReference type="Pfam" id="PF09614">
    <property type="entry name" value="Cas_Csy2"/>
    <property type="match status" value="1"/>
</dbReference>
<dbReference type="NCBIfam" id="TIGR02565">
    <property type="entry name" value="cas_Csy2"/>
    <property type="match status" value="1"/>
</dbReference>
<name>A0A0D2GLJ5_9BACT</name>
<dbReference type="PATRIC" id="fig|1429043.3.peg.407"/>
<dbReference type="EMBL" id="AZAC01000002">
    <property type="protein sequence ID" value="KIX15507.1"/>
    <property type="molecule type" value="Genomic_DNA"/>
</dbReference>
<dbReference type="InterPro" id="IPR013398">
    <property type="entry name" value="CRISPR-assoc_prot_Csy2"/>
</dbReference>
<protein>
    <submittedName>
        <fullName evidence="1">CRISPR-associated protein Csy2</fullName>
    </submittedName>
</protein>
<evidence type="ECO:0000313" key="2">
    <source>
        <dbReference type="Proteomes" id="UP000032233"/>
    </source>
</evidence>
<evidence type="ECO:0000313" key="1">
    <source>
        <dbReference type="EMBL" id="KIX15507.1"/>
    </source>
</evidence>
<gene>
    <name evidence="1" type="ORF">X474_01930</name>
</gene>
<dbReference type="CDD" id="cd09736">
    <property type="entry name" value="Csy2_I-F"/>
    <property type="match status" value="1"/>
</dbReference>
<reference evidence="1 2" key="1">
    <citation type="submission" date="2013-11" db="EMBL/GenBank/DDBJ databases">
        <title>Metagenomic analysis of a methanogenic consortium involved in long chain n-alkane degradation.</title>
        <authorList>
            <person name="Davidova I.A."/>
            <person name="Callaghan A.V."/>
            <person name="Wawrik B."/>
            <person name="Pruitt S."/>
            <person name="Marks C."/>
            <person name="Duncan K.E."/>
            <person name="Suflita J.M."/>
        </authorList>
    </citation>
    <scope>NUCLEOTIDE SEQUENCE [LARGE SCALE GENOMIC DNA]</scope>
    <source>
        <strain evidence="1 2">SPR</strain>
    </source>
</reference>
<proteinExistence type="predicted"/>
<organism evidence="1 2">
    <name type="scientific">Dethiosulfatarculus sandiegensis</name>
    <dbReference type="NCBI Taxonomy" id="1429043"/>
    <lineage>
        <taxon>Bacteria</taxon>
        <taxon>Pseudomonadati</taxon>
        <taxon>Thermodesulfobacteriota</taxon>
        <taxon>Desulfarculia</taxon>
        <taxon>Desulfarculales</taxon>
        <taxon>Desulfarculaceae</taxon>
        <taxon>Dethiosulfatarculus</taxon>
    </lineage>
</organism>
<dbReference type="AlphaFoldDB" id="A0A0D2GLJ5"/>
<dbReference type="InParanoid" id="A0A0D2GLJ5"/>
<comment type="caution">
    <text evidence="1">The sequence shown here is derived from an EMBL/GenBank/DDBJ whole genome shotgun (WGS) entry which is preliminary data.</text>
</comment>
<sequence length="314" mass="35532">MEDLDGLILLPHLRVQNANAVSGPLTWGFPPPSAFAGWVHALHRDLAEPEIALDGVGIVCHAFEPQTYRPGGRYHNRFCLTRNPVGKDGKPMGTVEEGRAHLEVSLLIGVQGDLDQEDGELLAKQVLQKALTRRLAGGSLLEPGTHKRFRPDYLELSGYLEGDQEQFRKFRRKMLPGFALMNRHRVLEEHLEEMRQQNPRATSLDALLELVRLNVDPVLEDPQDPEKVTWQASRTRPGWLVPLPIGYGAISPLYAPGEVQNTRDPETPFRFVECLYSLGEWVSPHRLDYPQELLWHHQADPQAGVYLFTQPEIN</sequence>
<accession>A0A0D2GLJ5</accession>
<keyword evidence="2" id="KW-1185">Reference proteome</keyword>